<evidence type="ECO:0000256" key="1">
    <source>
        <dbReference type="SAM" id="SignalP"/>
    </source>
</evidence>
<dbReference type="Proteomes" id="UP000198949">
    <property type="component" value="Unassembled WGS sequence"/>
</dbReference>
<keyword evidence="3" id="KW-1185">Reference proteome</keyword>
<sequence>MRGTTMARTITVLAAVGAALAIGAAPVQAHEAPAAAGSEVVETQAAVRVTGILQRATEGGCFTLRTASAQYHLVGQINEFLVGQRVTVAGEFTQYTGPCVQGRTIAVESMVRA</sequence>
<dbReference type="STRING" id="58114.SAMN05216270_11585"/>
<feature type="chain" id="PRO_5039365194" evidence="1">
    <location>
        <begin position="30"/>
        <end position="113"/>
    </location>
</feature>
<feature type="signal peptide" evidence="1">
    <location>
        <begin position="1"/>
        <end position="29"/>
    </location>
</feature>
<dbReference type="Pfam" id="PF19135">
    <property type="entry name" value="DUF5818"/>
    <property type="match status" value="1"/>
</dbReference>
<dbReference type="AlphaFoldDB" id="A0A1G7B1E3"/>
<gene>
    <name evidence="2" type="ORF">SAMN05216270_11585</name>
</gene>
<proteinExistence type="predicted"/>
<name>A0A1G7B1E3_9ACTN</name>
<accession>A0A1G7B1E3</accession>
<dbReference type="EMBL" id="FNAD01000015">
    <property type="protein sequence ID" value="SDE20938.1"/>
    <property type="molecule type" value="Genomic_DNA"/>
</dbReference>
<evidence type="ECO:0000313" key="3">
    <source>
        <dbReference type="Proteomes" id="UP000198949"/>
    </source>
</evidence>
<protein>
    <submittedName>
        <fullName evidence="2">Uncharacterized protein</fullName>
    </submittedName>
</protein>
<organism evidence="2 3">
    <name type="scientific">Glycomyces harbinensis</name>
    <dbReference type="NCBI Taxonomy" id="58114"/>
    <lineage>
        <taxon>Bacteria</taxon>
        <taxon>Bacillati</taxon>
        <taxon>Actinomycetota</taxon>
        <taxon>Actinomycetes</taxon>
        <taxon>Glycomycetales</taxon>
        <taxon>Glycomycetaceae</taxon>
        <taxon>Glycomyces</taxon>
    </lineage>
</organism>
<keyword evidence="1" id="KW-0732">Signal</keyword>
<dbReference type="InterPro" id="IPR043856">
    <property type="entry name" value="DUF5818"/>
</dbReference>
<evidence type="ECO:0000313" key="2">
    <source>
        <dbReference type="EMBL" id="SDE20938.1"/>
    </source>
</evidence>
<reference evidence="3" key="1">
    <citation type="submission" date="2016-10" db="EMBL/GenBank/DDBJ databases">
        <authorList>
            <person name="Varghese N."/>
            <person name="Submissions S."/>
        </authorList>
    </citation>
    <scope>NUCLEOTIDE SEQUENCE [LARGE SCALE GENOMIC DNA]</scope>
    <source>
        <strain evidence="3">CGMCC 4.3516</strain>
    </source>
</reference>